<protein>
    <submittedName>
        <fullName evidence="1">Uncharacterized protein</fullName>
    </submittedName>
</protein>
<dbReference type="Proteomes" id="UP001380186">
    <property type="component" value="Chromosome"/>
</dbReference>
<dbReference type="SUPFAM" id="SSF47781">
    <property type="entry name" value="RuvA domain 2-like"/>
    <property type="match status" value="1"/>
</dbReference>
<evidence type="ECO:0000313" key="2">
    <source>
        <dbReference type="Proteomes" id="UP001380186"/>
    </source>
</evidence>
<proteinExistence type="predicted"/>
<accession>A0ABM8K4F8</accession>
<keyword evidence="2" id="KW-1185">Reference proteome</keyword>
<dbReference type="InterPro" id="IPR010994">
    <property type="entry name" value="RuvA_2-like"/>
</dbReference>
<dbReference type="RefSeq" id="WP_338614629.1">
    <property type="nucleotide sequence ID" value="NZ_AP029022.1"/>
</dbReference>
<dbReference type="EMBL" id="AP029022">
    <property type="protein sequence ID" value="BEV03802.1"/>
    <property type="molecule type" value="Genomic_DNA"/>
</dbReference>
<name>A0ABM8K4F8_9FLAO</name>
<sequence length="78" mass="9306">MPYNINDLGEKLLVDKLNLNPKFAKAVTEERKKNEWFEDRDDFKDRMKLYYLTKGKQEELNLGLKEINTLLVANKIIF</sequence>
<gene>
    <name evidence="1" type="ORF">CRDW_11760</name>
</gene>
<organism evidence="1 2">
    <name type="scientific">Chryseobacterium gambrini</name>
    <dbReference type="NCBI Taxonomy" id="373672"/>
    <lineage>
        <taxon>Bacteria</taxon>
        <taxon>Pseudomonadati</taxon>
        <taxon>Bacteroidota</taxon>
        <taxon>Flavobacteriia</taxon>
        <taxon>Flavobacteriales</taxon>
        <taxon>Weeksellaceae</taxon>
        <taxon>Chryseobacterium group</taxon>
        <taxon>Chryseobacterium</taxon>
    </lineage>
</organism>
<evidence type="ECO:0000313" key="1">
    <source>
        <dbReference type="EMBL" id="BEV03802.1"/>
    </source>
</evidence>
<reference evidence="1 2" key="1">
    <citation type="journal article" date="2020" name="Microbes Environ.">
        <title>Synthetic bacterial community of duckweed: a simple and stable system to study plant-microbe interactions.</title>
        <authorList>
            <person name="Ishizawa H."/>
            <person name="Tada M."/>
            <person name="Kuroda M."/>
            <person name="Inoue D."/>
            <person name="Futamata H."/>
            <person name="Ike M."/>
        </authorList>
    </citation>
    <scope>NUCLEOTIDE SEQUENCE [LARGE SCALE GENOMIC DNA]</scope>
    <source>
        <strain evidence="1 2">DW100</strain>
    </source>
</reference>